<dbReference type="SUPFAM" id="SSF52540">
    <property type="entry name" value="P-loop containing nucleoside triphosphate hydrolases"/>
    <property type="match status" value="1"/>
</dbReference>
<evidence type="ECO:0000313" key="2">
    <source>
        <dbReference type="EMBL" id="MBK1715366.1"/>
    </source>
</evidence>
<name>A0ABS1E1V9_RUBGE</name>
<protein>
    <recommendedName>
        <fullName evidence="4">Protein ImuA</fullName>
    </recommendedName>
</protein>
<evidence type="ECO:0000313" key="3">
    <source>
        <dbReference type="Proteomes" id="UP001041814"/>
    </source>
</evidence>
<reference evidence="2" key="1">
    <citation type="submission" date="2017-08" db="EMBL/GenBank/DDBJ databases">
        <authorList>
            <person name="Imhoff J.F."/>
            <person name="Rahn T."/>
            <person name="Kuenzel S."/>
            <person name="Neulinger S.C."/>
        </authorList>
    </citation>
    <scope>NUCLEOTIDE SEQUENCE</scope>
    <source>
        <strain evidence="2">IM 151</strain>
    </source>
</reference>
<organism evidence="2 3">
    <name type="scientific">Rubrivivax gelatinosus</name>
    <name type="common">Rhodocyclus gelatinosus</name>
    <name type="synonym">Rhodopseudomonas gelatinosa</name>
    <dbReference type="NCBI Taxonomy" id="28068"/>
    <lineage>
        <taxon>Bacteria</taxon>
        <taxon>Pseudomonadati</taxon>
        <taxon>Pseudomonadota</taxon>
        <taxon>Betaproteobacteria</taxon>
        <taxon>Burkholderiales</taxon>
        <taxon>Sphaerotilaceae</taxon>
        <taxon>Rubrivivax</taxon>
    </lineage>
</organism>
<comment type="caution">
    <text evidence="2">The sequence shown here is derived from an EMBL/GenBank/DDBJ whole genome shotgun (WGS) entry which is preliminary data.</text>
</comment>
<dbReference type="InterPro" id="IPR047610">
    <property type="entry name" value="ImuA_translesion"/>
</dbReference>
<dbReference type="InterPro" id="IPR027417">
    <property type="entry name" value="P-loop_NTPase"/>
</dbReference>
<accession>A0ABS1E1V9</accession>
<dbReference type="RefSeq" id="WP_200379960.1">
    <property type="nucleotide sequence ID" value="NZ_NRRU01000115.1"/>
</dbReference>
<gene>
    <name evidence="2" type="ORF">CKO43_21650</name>
</gene>
<dbReference type="Gene3D" id="3.40.50.300">
    <property type="entry name" value="P-loop containing nucleotide triphosphate hydrolases"/>
    <property type="match status" value="1"/>
</dbReference>
<dbReference type="NCBIfam" id="NF033429">
    <property type="entry name" value="ImuA_translesion"/>
    <property type="match status" value="1"/>
</dbReference>
<dbReference type="Proteomes" id="UP001041814">
    <property type="component" value="Unassembled WGS sequence"/>
</dbReference>
<dbReference type="EMBL" id="NRRU01000115">
    <property type="protein sequence ID" value="MBK1715366.1"/>
    <property type="molecule type" value="Genomic_DNA"/>
</dbReference>
<evidence type="ECO:0000256" key="1">
    <source>
        <dbReference type="SAM" id="MobiDB-lite"/>
    </source>
</evidence>
<dbReference type="InterPro" id="IPR017166">
    <property type="entry name" value="UCP037290"/>
</dbReference>
<sequence>MPGPLPEPSPHAEARPAAPAPPLEDLHPALWRAHQLGRQREATWASGFAALDAVLPGGGWPGRVLTELLLPRAGLGEMRLLAPALAAVQRSERCVMLFDPPALPFGRALADCGLALDLLFLVRSRQAQRGRASGPLPAADVLWALEQALRSGHVGAVLAWLPARLPAEALRRLQLAAQAHEGPAFVLRDDAARTRPSVAPLRLWLCAAGADALRVQLLKRRGPPLAQPLVLALPPVLAAPARARAAAPAPPVRSPAQESLR</sequence>
<dbReference type="PIRSF" id="PIRSF037290">
    <property type="entry name" value="UCP037290"/>
    <property type="match status" value="1"/>
</dbReference>
<reference evidence="2" key="2">
    <citation type="journal article" date="2020" name="Microorganisms">
        <title>Osmotic Adaptation and Compatible Solute Biosynthesis of Phototrophic Bacteria as Revealed from Genome Analyses.</title>
        <authorList>
            <person name="Imhoff J.F."/>
            <person name="Rahn T."/>
            <person name="Kunzel S."/>
            <person name="Keller A."/>
            <person name="Neulinger S.C."/>
        </authorList>
    </citation>
    <scope>NUCLEOTIDE SEQUENCE</scope>
    <source>
        <strain evidence="2">IM 151</strain>
    </source>
</reference>
<keyword evidence="3" id="KW-1185">Reference proteome</keyword>
<feature type="region of interest" description="Disordered" evidence="1">
    <location>
        <begin position="1"/>
        <end position="24"/>
    </location>
</feature>
<proteinExistence type="predicted"/>
<evidence type="ECO:0008006" key="4">
    <source>
        <dbReference type="Google" id="ProtNLM"/>
    </source>
</evidence>